<reference evidence="8" key="1">
    <citation type="journal article" date="2020" name="Stud. Mycol.">
        <title>101 Dothideomycetes genomes: a test case for predicting lifestyles and emergence of pathogens.</title>
        <authorList>
            <person name="Haridas S."/>
            <person name="Albert R."/>
            <person name="Binder M."/>
            <person name="Bloem J."/>
            <person name="Labutti K."/>
            <person name="Salamov A."/>
            <person name="Andreopoulos B."/>
            <person name="Baker S."/>
            <person name="Barry K."/>
            <person name="Bills G."/>
            <person name="Bluhm B."/>
            <person name="Cannon C."/>
            <person name="Castanera R."/>
            <person name="Culley D."/>
            <person name="Daum C."/>
            <person name="Ezra D."/>
            <person name="Gonzalez J."/>
            <person name="Henrissat B."/>
            <person name="Kuo A."/>
            <person name="Liang C."/>
            <person name="Lipzen A."/>
            <person name="Lutzoni F."/>
            <person name="Magnuson J."/>
            <person name="Mondo S."/>
            <person name="Nolan M."/>
            <person name="Ohm R."/>
            <person name="Pangilinan J."/>
            <person name="Park H.-J."/>
            <person name="Ramirez L."/>
            <person name="Alfaro M."/>
            <person name="Sun H."/>
            <person name="Tritt A."/>
            <person name="Yoshinaga Y."/>
            <person name="Zwiers L.-H."/>
            <person name="Turgeon B."/>
            <person name="Goodwin S."/>
            <person name="Spatafora J."/>
            <person name="Crous P."/>
            <person name="Grigoriev I."/>
        </authorList>
    </citation>
    <scope>NUCLEOTIDE SEQUENCE</scope>
    <source>
        <strain evidence="8">CBS 122368</strain>
    </source>
</reference>
<evidence type="ECO:0000256" key="2">
    <source>
        <dbReference type="ARBA" id="ARBA00005466"/>
    </source>
</evidence>
<dbReference type="GO" id="GO:0016491">
    <property type="term" value="F:oxidoreductase activity"/>
    <property type="evidence" value="ECO:0007669"/>
    <property type="project" value="UniProtKB-KW"/>
</dbReference>
<dbReference type="InterPro" id="IPR006094">
    <property type="entry name" value="Oxid_FAD_bind_N"/>
</dbReference>
<dbReference type="InterPro" id="IPR036318">
    <property type="entry name" value="FAD-bd_PCMH-like_sf"/>
</dbReference>
<organism evidence="8 9">
    <name type="scientific">Trematosphaeria pertusa</name>
    <dbReference type="NCBI Taxonomy" id="390896"/>
    <lineage>
        <taxon>Eukaryota</taxon>
        <taxon>Fungi</taxon>
        <taxon>Dikarya</taxon>
        <taxon>Ascomycota</taxon>
        <taxon>Pezizomycotina</taxon>
        <taxon>Dothideomycetes</taxon>
        <taxon>Pleosporomycetidae</taxon>
        <taxon>Pleosporales</taxon>
        <taxon>Massarineae</taxon>
        <taxon>Trematosphaeriaceae</taxon>
        <taxon>Trematosphaeria</taxon>
    </lineage>
</organism>
<keyword evidence="5" id="KW-0560">Oxidoreductase</keyword>
<dbReference type="InterPro" id="IPR016169">
    <property type="entry name" value="FAD-bd_PCMH_sub2"/>
</dbReference>
<evidence type="ECO:0000313" key="8">
    <source>
        <dbReference type="EMBL" id="KAF2248646.1"/>
    </source>
</evidence>
<protein>
    <submittedName>
        <fullName evidence="8">FAD-binding domain-containing protein</fullName>
    </submittedName>
</protein>
<feature type="signal peptide" evidence="6">
    <location>
        <begin position="1"/>
        <end position="16"/>
    </location>
</feature>
<dbReference type="EMBL" id="ML987195">
    <property type="protein sequence ID" value="KAF2248646.1"/>
    <property type="molecule type" value="Genomic_DNA"/>
</dbReference>
<dbReference type="GO" id="GO:0071949">
    <property type="term" value="F:FAD binding"/>
    <property type="evidence" value="ECO:0007669"/>
    <property type="project" value="InterPro"/>
</dbReference>
<comment type="cofactor">
    <cofactor evidence="1">
        <name>FAD</name>
        <dbReference type="ChEBI" id="CHEBI:57692"/>
    </cofactor>
</comment>
<evidence type="ECO:0000256" key="5">
    <source>
        <dbReference type="ARBA" id="ARBA00023002"/>
    </source>
</evidence>
<dbReference type="Gene3D" id="3.40.462.20">
    <property type="match status" value="1"/>
</dbReference>
<dbReference type="SUPFAM" id="SSF56176">
    <property type="entry name" value="FAD-binding/transporter-associated domain-like"/>
    <property type="match status" value="1"/>
</dbReference>
<keyword evidence="3" id="KW-0285">Flavoprotein</keyword>
<evidence type="ECO:0000256" key="4">
    <source>
        <dbReference type="ARBA" id="ARBA00022827"/>
    </source>
</evidence>
<dbReference type="InterPro" id="IPR016166">
    <property type="entry name" value="FAD-bd_PCMH"/>
</dbReference>
<dbReference type="InterPro" id="IPR050416">
    <property type="entry name" value="FAD-linked_Oxidoreductase"/>
</dbReference>
<dbReference type="Pfam" id="PF08031">
    <property type="entry name" value="BBE"/>
    <property type="match status" value="1"/>
</dbReference>
<evidence type="ECO:0000256" key="6">
    <source>
        <dbReference type="SAM" id="SignalP"/>
    </source>
</evidence>
<evidence type="ECO:0000256" key="3">
    <source>
        <dbReference type="ARBA" id="ARBA00022630"/>
    </source>
</evidence>
<sequence length="519" mass="56774">MRLLPILFVSAALATAWYEKDASTGILKELGPKLSQGARVVFQGEEGFEERIKRRQGWEAPDFRAIVDVKSEEDVQETIRYATRHNIPFLAVSTGHGQSASLSKVQDGIMINMRGLNAISISDDATYATVGGGIKGKEVIDHLWAHGKQTVTGVCECVSLSGVALGGGHGILQGHHGLLSDQILSLRLVLANGSAITVSETENTELFWALRGAGHNFGVVTELKYRIYGIDQYPGGETWSYEALTYPATRENVRAVYSIAKGQMDTQLEGMMIYGMVTLNPQVSNEPILMHHVALNGPLANLSAWTKPYHDLAPAAVAKEEGTFLDLPRFFQIEDRGPACNAAAHLPGTGKVRVPVDIPTYNVDALVAAVDKFVQVRTSNPEFAGSFMVIEQYSTKGVRSIDPAVSVFPSRQDKLLLAPEIFYPSLDAETGEQNRALHELAVQSGEEIKRLLVQGAKEQGGGSHSYVNYAYGGETLEEVYGKEGLGRLRKLKREFDPRNRFGYYVPVEPAEETEGHDEL</sequence>
<dbReference type="Gene3D" id="3.30.43.10">
    <property type="entry name" value="Uridine Diphospho-n-acetylenolpyruvylglucosamine Reductase, domain 2"/>
    <property type="match status" value="1"/>
</dbReference>
<keyword evidence="9" id="KW-1185">Reference proteome</keyword>
<dbReference type="OrthoDB" id="9996127at2759"/>
<keyword evidence="6" id="KW-0732">Signal</keyword>
<dbReference type="GeneID" id="54577025"/>
<evidence type="ECO:0000259" key="7">
    <source>
        <dbReference type="PROSITE" id="PS51387"/>
    </source>
</evidence>
<dbReference type="Proteomes" id="UP000800094">
    <property type="component" value="Unassembled WGS sequence"/>
</dbReference>
<proteinExistence type="inferred from homology"/>
<dbReference type="InterPro" id="IPR016167">
    <property type="entry name" value="FAD-bd_PCMH_sub1"/>
</dbReference>
<gene>
    <name evidence="8" type="ORF">BU26DRAFT_426759</name>
</gene>
<keyword evidence="4" id="KW-0274">FAD</keyword>
<dbReference type="Pfam" id="PF01565">
    <property type="entry name" value="FAD_binding_4"/>
    <property type="match status" value="1"/>
</dbReference>
<name>A0A6A6IDY5_9PLEO</name>
<dbReference type="SUPFAM" id="SSF55103">
    <property type="entry name" value="FAD-linked oxidases, C-terminal domain"/>
    <property type="match status" value="1"/>
</dbReference>
<evidence type="ECO:0000256" key="1">
    <source>
        <dbReference type="ARBA" id="ARBA00001974"/>
    </source>
</evidence>
<dbReference type="RefSeq" id="XP_033683650.1">
    <property type="nucleotide sequence ID" value="XM_033823695.1"/>
</dbReference>
<accession>A0A6A6IDY5</accession>
<feature type="domain" description="FAD-binding PCMH-type" evidence="7">
    <location>
        <begin position="58"/>
        <end position="230"/>
    </location>
</feature>
<feature type="chain" id="PRO_5025410002" evidence="6">
    <location>
        <begin position="17"/>
        <end position="519"/>
    </location>
</feature>
<dbReference type="PANTHER" id="PTHR42973:SF9">
    <property type="entry name" value="FAD-BINDING PCMH-TYPE DOMAIN-CONTAINING PROTEIN-RELATED"/>
    <property type="match status" value="1"/>
</dbReference>
<dbReference type="PROSITE" id="PS51387">
    <property type="entry name" value="FAD_PCMH"/>
    <property type="match status" value="1"/>
</dbReference>
<dbReference type="InterPro" id="IPR012951">
    <property type="entry name" value="BBE"/>
</dbReference>
<comment type="similarity">
    <text evidence="2">Belongs to the oxygen-dependent FAD-linked oxidoreductase family.</text>
</comment>
<dbReference type="Gene3D" id="3.30.465.10">
    <property type="match status" value="1"/>
</dbReference>
<dbReference type="InterPro" id="IPR016164">
    <property type="entry name" value="FAD-linked_Oxase-like_C"/>
</dbReference>
<dbReference type="AlphaFoldDB" id="A0A6A6IDY5"/>
<evidence type="ECO:0000313" key="9">
    <source>
        <dbReference type="Proteomes" id="UP000800094"/>
    </source>
</evidence>
<dbReference type="PANTHER" id="PTHR42973">
    <property type="entry name" value="BINDING OXIDOREDUCTASE, PUTATIVE (AFU_ORTHOLOGUE AFUA_1G17690)-RELATED"/>
    <property type="match status" value="1"/>
</dbReference>